<dbReference type="GO" id="GO:0031083">
    <property type="term" value="C:BLOC-1 complex"/>
    <property type="evidence" value="ECO:0007669"/>
    <property type="project" value="TreeGrafter"/>
</dbReference>
<organism evidence="3 4">
    <name type="scientific">Aromia moschata</name>
    <dbReference type="NCBI Taxonomy" id="1265417"/>
    <lineage>
        <taxon>Eukaryota</taxon>
        <taxon>Metazoa</taxon>
        <taxon>Ecdysozoa</taxon>
        <taxon>Arthropoda</taxon>
        <taxon>Hexapoda</taxon>
        <taxon>Insecta</taxon>
        <taxon>Pterygota</taxon>
        <taxon>Neoptera</taxon>
        <taxon>Endopterygota</taxon>
        <taxon>Coleoptera</taxon>
        <taxon>Polyphaga</taxon>
        <taxon>Cucujiformia</taxon>
        <taxon>Chrysomeloidea</taxon>
        <taxon>Cerambycidae</taxon>
        <taxon>Cerambycinae</taxon>
        <taxon>Callichromatini</taxon>
        <taxon>Aromia</taxon>
    </lineage>
</organism>
<reference evidence="3" key="1">
    <citation type="journal article" date="2023" name="Insect Mol. Biol.">
        <title>Genome sequencing provides insights into the evolution of gene families encoding plant cell wall-degrading enzymes in longhorned beetles.</title>
        <authorList>
            <person name="Shin N.R."/>
            <person name="Okamura Y."/>
            <person name="Kirsch R."/>
            <person name="Pauchet Y."/>
        </authorList>
    </citation>
    <scope>NUCLEOTIDE SEQUENCE</scope>
    <source>
        <strain evidence="3">AMC_N1</strain>
    </source>
</reference>
<proteinExistence type="predicted"/>
<evidence type="ECO:0000313" key="3">
    <source>
        <dbReference type="EMBL" id="KAJ8938139.1"/>
    </source>
</evidence>
<dbReference type="InterPro" id="IPR024857">
    <property type="entry name" value="Cappuccino"/>
</dbReference>
<keyword evidence="4" id="KW-1185">Reference proteome</keyword>
<dbReference type="PANTHER" id="PTHR16230:SF3">
    <property type="entry name" value="BIOGENESIS OF LYSOSOMAL ORGANELLES COMPLEX-1, SUBUNIT 4, CAPPUCCINO"/>
    <property type="match status" value="1"/>
</dbReference>
<keyword evidence="2" id="KW-0812">Transmembrane</keyword>
<dbReference type="EMBL" id="JAPWTK010000581">
    <property type="protein sequence ID" value="KAJ8938139.1"/>
    <property type="molecule type" value="Genomic_DNA"/>
</dbReference>
<comment type="caution">
    <text evidence="3">The sequence shown here is derived from an EMBL/GenBank/DDBJ whole genome shotgun (WGS) entry which is preliminary data.</text>
</comment>
<feature type="coiled-coil region" evidence="1">
    <location>
        <begin position="74"/>
        <end position="108"/>
    </location>
</feature>
<dbReference type="Gene3D" id="1.20.1480.30">
    <property type="entry name" value="Designed four-helix bundle protein"/>
    <property type="match status" value="1"/>
</dbReference>
<sequence length="128" mass="14687">MTLEAVAKDYSKYCNVNLDHKLKPVNKSVDDMLARLEEFQTILSFIKQDEKDATNIFASVPNYKSDLDEMCDTIDTIENLISHIKNNLDKLENDIEKAETELGYNEHKKIVSNIFTPLFVSFLIVIAN</sequence>
<name>A0AAV8XJ77_9CUCU</name>
<keyword evidence="1" id="KW-0175">Coiled coil</keyword>
<dbReference type="AlphaFoldDB" id="A0AAV8XJ77"/>
<evidence type="ECO:0000256" key="2">
    <source>
        <dbReference type="SAM" id="Phobius"/>
    </source>
</evidence>
<evidence type="ECO:0000313" key="4">
    <source>
        <dbReference type="Proteomes" id="UP001162162"/>
    </source>
</evidence>
<evidence type="ECO:0000256" key="1">
    <source>
        <dbReference type="SAM" id="Coils"/>
    </source>
</evidence>
<protein>
    <submittedName>
        <fullName evidence="3">Uncharacterized protein</fullName>
    </submittedName>
</protein>
<gene>
    <name evidence="3" type="ORF">NQ318_006999</name>
</gene>
<keyword evidence="2" id="KW-1133">Transmembrane helix</keyword>
<keyword evidence="2" id="KW-0472">Membrane</keyword>
<feature type="transmembrane region" description="Helical" evidence="2">
    <location>
        <begin position="110"/>
        <end position="127"/>
    </location>
</feature>
<accession>A0AAV8XJ77</accession>
<dbReference type="Proteomes" id="UP001162162">
    <property type="component" value="Unassembled WGS sequence"/>
</dbReference>
<dbReference type="PANTHER" id="PTHR16230">
    <property type="entry name" value="CAPPUCCINO"/>
    <property type="match status" value="1"/>
</dbReference>